<evidence type="ECO:0000259" key="1">
    <source>
        <dbReference type="Pfam" id="PF12680"/>
    </source>
</evidence>
<evidence type="ECO:0000313" key="3">
    <source>
        <dbReference type="Proteomes" id="UP000319103"/>
    </source>
</evidence>
<keyword evidence="3" id="KW-1185">Reference proteome</keyword>
<gene>
    <name evidence="2" type="ORF">E6W39_38710</name>
</gene>
<accession>A0A540WDR2</accession>
<dbReference type="InterPro" id="IPR009959">
    <property type="entry name" value="Cyclase_SnoaL-like"/>
</dbReference>
<dbReference type="GO" id="GO:0030638">
    <property type="term" value="P:polyketide metabolic process"/>
    <property type="evidence" value="ECO:0007669"/>
    <property type="project" value="InterPro"/>
</dbReference>
<organism evidence="2 3">
    <name type="scientific">Kitasatospora acidiphila</name>
    <dbReference type="NCBI Taxonomy" id="2567942"/>
    <lineage>
        <taxon>Bacteria</taxon>
        <taxon>Bacillati</taxon>
        <taxon>Actinomycetota</taxon>
        <taxon>Actinomycetes</taxon>
        <taxon>Kitasatosporales</taxon>
        <taxon>Streptomycetaceae</taxon>
        <taxon>Kitasatospora</taxon>
    </lineage>
</organism>
<protein>
    <submittedName>
        <fullName evidence="2">Nuclear transport factor 2 family protein</fullName>
    </submittedName>
</protein>
<dbReference type="OrthoDB" id="129343at2"/>
<feature type="domain" description="SnoaL-like" evidence="1">
    <location>
        <begin position="9"/>
        <end position="122"/>
    </location>
</feature>
<dbReference type="Pfam" id="PF12680">
    <property type="entry name" value="SnoaL_2"/>
    <property type="match status" value="1"/>
</dbReference>
<dbReference type="InterPro" id="IPR032710">
    <property type="entry name" value="NTF2-like_dom_sf"/>
</dbReference>
<proteinExistence type="predicted"/>
<dbReference type="AlphaFoldDB" id="A0A540WDR2"/>
<dbReference type="Gene3D" id="3.10.450.50">
    <property type="match status" value="1"/>
</dbReference>
<dbReference type="InterPro" id="IPR037401">
    <property type="entry name" value="SnoaL-like"/>
</dbReference>
<sequence>MSQDNEKAVRAAYQVAEEQDVAGWVAAFTEDGTFTDMSIPLTYRGPEELGKTVEVYAKAFPDMHRELERFYATDNMVIVQLRLQGTHLGPLELPPGTVPPTGKRMDAPCCDVFELVDGKIKRFDCYPSGTVIAAQLGLA</sequence>
<comment type="caution">
    <text evidence="2">The sequence shown here is derived from an EMBL/GenBank/DDBJ whole genome shotgun (WGS) entry which is preliminary data.</text>
</comment>
<dbReference type="Proteomes" id="UP000319103">
    <property type="component" value="Unassembled WGS sequence"/>
</dbReference>
<name>A0A540WDR2_9ACTN</name>
<reference evidence="2 3" key="1">
    <citation type="submission" date="2019-06" db="EMBL/GenBank/DDBJ databases">
        <title>Description of Kitasatospora acidophila sp. nov. isolated from pine grove soil, and reclassification of Streptomyces novaecaesareae to Kitasatospora novaeceasareae comb. nov.</title>
        <authorList>
            <person name="Kim M.J."/>
        </authorList>
    </citation>
    <scope>NUCLEOTIDE SEQUENCE [LARGE SCALE GENOMIC DNA]</scope>
    <source>
        <strain evidence="2 3">MMS16-CNU292</strain>
    </source>
</reference>
<evidence type="ECO:0000313" key="2">
    <source>
        <dbReference type="EMBL" id="TQF07037.1"/>
    </source>
</evidence>
<dbReference type="PANTHER" id="PTHR38436:SF1">
    <property type="entry name" value="ESTER CYCLASE"/>
    <property type="match status" value="1"/>
</dbReference>
<dbReference type="RefSeq" id="WP_141637442.1">
    <property type="nucleotide sequence ID" value="NZ_VIGB01000003.1"/>
</dbReference>
<dbReference type="EMBL" id="VIGB01000003">
    <property type="protein sequence ID" value="TQF07037.1"/>
    <property type="molecule type" value="Genomic_DNA"/>
</dbReference>
<dbReference type="PANTHER" id="PTHR38436">
    <property type="entry name" value="POLYKETIDE CYCLASE SNOAL-LIKE DOMAIN"/>
    <property type="match status" value="1"/>
</dbReference>
<dbReference type="SUPFAM" id="SSF54427">
    <property type="entry name" value="NTF2-like"/>
    <property type="match status" value="1"/>
</dbReference>